<dbReference type="Proteomes" id="UP000199477">
    <property type="component" value="Unassembled WGS sequence"/>
</dbReference>
<name>A0A1I1ZHQ6_9GAMM</name>
<dbReference type="InterPro" id="IPR010982">
    <property type="entry name" value="Lambda_DNA-bd_dom_sf"/>
</dbReference>
<dbReference type="AlphaFoldDB" id="A0A1I1ZHQ6"/>
<dbReference type="Pfam" id="PF21716">
    <property type="entry name" value="dnstrm_HI1420"/>
    <property type="match status" value="1"/>
</dbReference>
<dbReference type="STRING" id="500610.SAMN02799615_00723"/>
<gene>
    <name evidence="2" type="ORF">SAMN02799615_00723</name>
</gene>
<dbReference type="GO" id="GO:0003677">
    <property type="term" value="F:DNA binding"/>
    <property type="evidence" value="ECO:0007669"/>
    <property type="project" value="InterPro"/>
</dbReference>
<evidence type="ECO:0000313" key="3">
    <source>
        <dbReference type="Proteomes" id="UP000199477"/>
    </source>
</evidence>
<sequence length="134" mass="14136">MATKTRQFDAAEYLDNEEVIAAYLQDALDDDDPDVFLLAVADVVRARSMTRVSKDSGLGRESLYKTIRPGSRPGFATVTRLLGALGVKLAAVPARKSVPAQKVAAKAAAKPARKAKAGRPAAAKAAKAAKRKTS</sequence>
<dbReference type="PANTHER" id="PTHR40275">
    <property type="entry name" value="SSL7038 PROTEIN"/>
    <property type="match status" value="1"/>
</dbReference>
<evidence type="ECO:0000256" key="1">
    <source>
        <dbReference type="SAM" id="MobiDB-lite"/>
    </source>
</evidence>
<feature type="region of interest" description="Disordered" evidence="1">
    <location>
        <begin position="108"/>
        <end position="134"/>
    </location>
</feature>
<dbReference type="EMBL" id="FONH01000002">
    <property type="protein sequence ID" value="SFE31227.1"/>
    <property type="molecule type" value="Genomic_DNA"/>
</dbReference>
<keyword evidence="3" id="KW-1185">Reference proteome</keyword>
<dbReference type="NCBIfam" id="TIGR02684">
    <property type="entry name" value="dnstrm_HI1420"/>
    <property type="match status" value="1"/>
</dbReference>
<protein>
    <submittedName>
        <fullName evidence="2">Probable addiction module antidote protein</fullName>
    </submittedName>
</protein>
<dbReference type="SUPFAM" id="SSF47413">
    <property type="entry name" value="lambda repressor-like DNA-binding domains"/>
    <property type="match status" value="1"/>
</dbReference>
<reference evidence="3" key="1">
    <citation type="submission" date="2016-10" db="EMBL/GenBank/DDBJ databases">
        <authorList>
            <person name="Varghese N."/>
            <person name="Submissions S."/>
        </authorList>
    </citation>
    <scope>NUCLEOTIDE SEQUENCE [LARGE SCALE GENOMIC DNA]</scope>
    <source>
        <strain evidence="3">UNC178MFTsu3.1</strain>
    </source>
</reference>
<dbReference type="PANTHER" id="PTHR40275:SF1">
    <property type="entry name" value="SSL7038 PROTEIN"/>
    <property type="match status" value="1"/>
</dbReference>
<accession>A0A1I1ZHQ6</accession>
<dbReference type="RefSeq" id="WP_081805301.1">
    <property type="nucleotide sequence ID" value="NZ_FONH01000002.1"/>
</dbReference>
<proteinExistence type="predicted"/>
<dbReference type="InterPro" id="IPR014057">
    <property type="entry name" value="HI1420"/>
</dbReference>
<evidence type="ECO:0000313" key="2">
    <source>
        <dbReference type="EMBL" id="SFE31227.1"/>
    </source>
</evidence>
<organism evidence="2 3">
    <name type="scientific">Dyella marensis</name>
    <dbReference type="NCBI Taxonomy" id="500610"/>
    <lineage>
        <taxon>Bacteria</taxon>
        <taxon>Pseudomonadati</taxon>
        <taxon>Pseudomonadota</taxon>
        <taxon>Gammaproteobacteria</taxon>
        <taxon>Lysobacterales</taxon>
        <taxon>Rhodanobacteraceae</taxon>
        <taxon>Dyella</taxon>
    </lineage>
</organism>